<dbReference type="EMBL" id="CACRXK020026530">
    <property type="protein sequence ID" value="CAB4040255.1"/>
    <property type="molecule type" value="Genomic_DNA"/>
</dbReference>
<keyword evidence="2" id="KW-1185">Reference proteome</keyword>
<evidence type="ECO:0000313" key="1">
    <source>
        <dbReference type="EMBL" id="CAB4040255.1"/>
    </source>
</evidence>
<reference evidence="1" key="1">
    <citation type="submission" date="2020-04" db="EMBL/GenBank/DDBJ databases">
        <authorList>
            <person name="Alioto T."/>
            <person name="Alioto T."/>
            <person name="Gomez Garrido J."/>
        </authorList>
    </citation>
    <scope>NUCLEOTIDE SEQUENCE</scope>
    <source>
        <strain evidence="1">A484AB</strain>
    </source>
</reference>
<dbReference type="Proteomes" id="UP001152795">
    <property type="component" value="Unassembled WGS sequence"/>
</dbReference>
<evidence type="ECO:0000313" key="2">
    <source>
        <dbReference type="Proteomes" id="UP001152795"/>
    </source>
</evidence>
<dbReference type="AlphaFoldDB" id="A0A6S7K4B5"/>
<feature type="non-terminal residue" evidence="1">
    <location>
        <position position="1"/>
    </location>
</feature>
<dbReference type="OrthoDB" id="2157156at2759"/>
<comment type="caution">
    <text evidence="1">The sequence shown here is derived from an EMBL/GenBank/DDBJ whole genome shotgun (WGS) entry which is preliminary data.</text>
</comment>
<name>A0A6S7K4B5_PARCT</name>
<organism evidence="1 2">
    <name type="scientific">Paramuricea clavata</name>
    <name type="common">Red gorgonian</name>
    <name type="synonym">Violescent sea-whip</name>
    <dbReference type="NCBI Taxonomy" id="317549"/>
    <lineage>
        <taxon>Eukaryota</taxon>
        <taxon>Metazoa</taxon>
        <taxon>Cnidaria</taxon>
        <taxon>Anthozoa</taxon>
        <taxon>Octocorallia</taxon>
        <taxon>Malacalcyonacea</taxon>
        <taxon>Plexauridae</taxon>
        <taxon>Paramuricea</taxon>
    </lineage>
</organism>
<accession>A0A6S7K4B5</accession>
<sequence length="142" mass="16216">MSINADKIAQLTTNQEVLQQEVEHLQTSQTSVQQIVTEGQTSSFDFHSCDADIDYYATRYDRDTIQWLLNDFDTWFSGSHESRAYALLGDAAVGKSVMAYFCRHYDSTRRDPRMKTEALLRTCLNKIIFCSDKGPIISSVKD</sequence>
<protein>
    <submittedName>
        <fullName evidence="1">Uncharacterized protein</fullName>
    </submittedName>
</protein>
<gene>
    <name evidence="1" type="ORF">PACLA_8A086646</name>
</gene>
<proteinExistence type="predicted"/>